<name>A0ABW2EMW6_9BACI</name>
<organism evidence="1 2">
    <name type="scientific">Halobacillus seohaensis</name>
    <dbReference type="NCBI Taxonomy" id="447421"/>
    <lineage>
        <taxon>Bacteria</taxon>
        <taxon>Bacillati</taxon>
        <taxon>Bacillota</taxon>
        <taxon>Bacilli</taxon>
        <taxon>Bacillales</taxon>
        <taxon>Bacillaceae</taxon>
        <taxon>Halobacillus</taxon>
    </lineage>
</organism>
<proteinExistence type="predicted"/>
<sequence length="105" mass="12302">MYIEKVNPGNDSQYTIKKEKQEIGTFILSDQGSGVKRLRNLQVNGSVSKTGILYVFELIQAYIQKEEIKEIQVQSHSEELNTLLHHQQFQLEDEDNQLWTYRINC</sequence>
<dbReference type="RefSeq" id="WP_204708193.1">
    <property type="nucleotide sequence ID" value="NZ_JBHSZV010000025.1"/>
</dbReference>
<evidence type="ECO:0008006" key="3">
    <source>
        <dbReference type="Google" id="ProtNLM"/>
    </source>
</evidence>
<reference evidence="2" key="1">
    <citation type="journal article" date="2019" name="Int. J. Syst. Evol. Microbiol.">
        <title>The Global Catalogue of Microorganisms (GCM) 10K type strain sequencing project: providing services to taxonomists for standard genome sequencing and annotation.</title>
        <authorList>
            <consortium name="The Broad Institute Genomics Platform"/>
            <consortium name="The Broad Institute Genome Sequencing Center for Infectious Disease"/>
            <person name="Wu L."/>
            <person name="Ma J."/>
        </authorList>
    </citation>
    <scope>NUCLEOTIDE SEQUENCE [LARGE SCALE GENOMIC DNA]</scope>
    <source>
        <strain evidence="2">CGMCC 4.1621</strain>
    </source>
</reference>
<protein>
    <recommendedName>
        <fullName evidence="3">N-acetyltransferase domain-containing protein</fullName>
    </recommendedName>
</protein>
<comment type="caution">
    <text evidence="1">The sequence shown here is derived from an EMBL/GenBank/DDBJ whole genome shotgun (WGS) entry which is preliminary data.</text>
</comment>
<keyword evidence="2" id="KW-1185">Reference proteome</keyword>
<accession>A0ABW2EMW6</accession>
<evidence type="ECO:0000313" key="1">
    <source>
        <dbReference type="EMBL" id="MFC7062261.1"/>
    </source>
</evidence>
<dbReference type="EMBL" id="JBHSZV010000025">
    <property type="protein sequence ID" value="MFC7062261.1"/>
    <property type="molecule type" value="Genomic_DNA"/>
</dbReference>
<evidence type="ECO:0000313" key="2">
    <source>
        <dbReference type="Proteomes" id="UP001596410"/>
    </source>
</evidence>
<dbReference type="Proteomes" id="UP001596410">
    <property type="component" value="Unassembled WGS sequence"/>
</dbReference>
<gene>
    <name evidence="1" type="ORF">ACFQIC_10365</name>
</gene>